<protein>
    <submittedName>
        <fullName evidence="2">Uncharacterized protein</fullName>
    </submittedName>
</protein>
<dbReference type="AlphaFoldDB" id="A0A8T1EEA7"/>
<gene>
    <name evidence="2" type="ORF">PC117_g4700</name>
</gene>
<evidence type="ECO:0000313" key="3">
    <source>
        <dbReference type="Proteomes" id="UP000736787"/>
    </source>
</evidence>
<accession>A0A8T1EEA7</accession>
<comment type="caution">
    <text evidence="2">The sequence shown here is derived from an EMBL/GenBank/DDBJ whole genome shotgun (WGS) entry which is preliminary data.</text>
</comment>
<sequence>MLSAILAPRLTPMRLTAPARHRFATPPRSRRRDGHHYNAVAGEVIDAAWLRAHHPNKHRTLDAAILRDFATSSSSTALDRWCESQKLWLPVSQGTLNLMTRPPKRRDIGGQETRHISTAEDNFNL</sequence>
<feature type="compositionally biased region" description="Basic and acidic residues" evidence="1">
    <location>
        <begin position="105"/>
        <end position="118"/>
    </location>
</feature>
<dbReference type="Proteomes" id="UP000736787">
    <property type="component" value="Unassembled WGS sequence"/>
</dbReference>
<name>A0A8T1EEA7_9STRA</name>
<feature type="region of interest" description="Disordered" evidence="1">
    <location>
        <begin position="104"/>
        <end position="125"/>
    </location>
</feature>
<reference evidence="2" key="1">
    <citation type="submission" date="2018-10" db="EMBL/GenBank/DDBJ databases">
        <title>Effector identification in a new, highly contiguous assembly of the strawberry crown rot pathogen Phytophthora cactorum.</title>
        <authorList>
            <person name="Armitage A.D."/>
            <person name="Nellist C.F."/>
            <person name="Bates H."/>
            <person name="Vickerstaff R.J."/>
            <person name="Harrison R.J."/>
        </authorList>
    </citation>
    <scope>NUCLEOTIDE SEQUENCE</scope>
    <source>
        <strain evidence="2">4040</strain>
    </source>
</reference>
<evidence type="ECO:0000256" key="1">
    <source>
        <dbReference type="SAM" id="MobiDB-lite"/>
    </source>
</evidence>
<evidence type="ECO:0000313" key="2">
    <source>
        <dbReference type="EMBL" id="KAG2950082.1"/>
    </source>
</evidence>
<proteinExistence type="predicted"/>
<organism evidence="2 3">
    <name type="scientific">Phytophthora cactorum</name>
    <dbReference type="NCBI Taxonomy" id="29920"/>
    <lineage>
        <taxon>Eukaryota</taxon>
        <taxon>Sar</taxon>
        <taxon>Stramenopiles</taxon>
        <taxon>Oomycota</taxon>
        <taxon>Peronosporomycetes</taxon>
        <taxon>Peronosporales</taxon>
        <taxon>Peronosporaceae</taxon>
        <taxon>Phytophthora</taxon>
    </lineage>
</organism>
<dbReference type="EMBL" id="RCMK01000077">
    <property type="protein sequence ID" value="KAG2950082.1"/>
    <property type="molecule type" value="Genomic_DNA"/>
</dbReference>